<gene>
    <name evidence="3" type="ORF">Vbra_19107</name>
</gene>
<accession>A0A0G4GYE8</accession>
<reference evidence="3 4" key="1">
    <citation type="submission" date="2014-11" db="EMBL/GenBank/DDBJ databases">
        <authorList>
            <person name="Zhu J."/>
            <person name="Qi W."/>
            <person name="Song R."/>
        </authorList>
    </citation>
    <scope>NUCLEOTIDE SEQUENCE [LARGE SCALE GENOMIC DNA]</scope>
</reference>
<evidence type="ECO:0000313" key="4">
    <source>
        <dbReference type="Proteomes" id="UP000041254"/>
    </source>
</evidence>
<feature type="compositionally biased region" description="Basic and acidic residues" evidence="1">
    <location>
        <begin position="927"/>
        <end position="937"/>
    </location>
</feature>
<dbReference type="VEuPathDB" id="CryptoDB:Vbra_19107"/>
<organism evidence="3 4">
    <name type="scientific">Vitrella brassicaformis (strain CCMP3155)</name>
    <dbReference type="NCBI Taxonomy" id="1169540"/>
    <lineage>
        <taxon>Eukaryota</taxon>
        <taxon>Sar</taxon>
        <taxon>Alveolata</taxon>
        <taxon>Colpodellida</taxon>
        <taxon>Vitrellaceae</taxon>
        <taxon>Vitrella</taxon>
    </lineage>
</organism>
<feature type="compositionally biased region" description="Low complexity" evidence="1">
    <location>
        <begin position="1137"/>
        <end position="1154"/>
    </location>
</feature>
<dbReference type="STRING" id="1169540.A0A0G4GYE8"/>
<evidence type="ECO:0000313" key="3">
    <source>
        <dbReference type="EMBL" id="CEM36161.1"/>
    </source>
</evidence>
<feature type="compositionally biased region" description="Low complexity" evidence="1">
    <location>
        <begin position="979"/>
        <end position="988"/>
    </location>
</feature>
<keyword evidence="2" id="KW-0472">Membrane</keyword>
<feature type="region of interest" description="Disordered" evidence="1">
    <location>
        <begin position="897"/>
        <end position="940"/>
    </location>
</feature>
<proteinExistence type="predicted"/>
<feature type="transmembrane region" description="Helical" evidence="2">
    <location>
        <begin position="621"/>
        <end position="641"/>
    </location>
</feature>
<dbReference type="OrthoDB" id="427974at2759"/>
<dbReference type="EMBL" id="CDMY01000878">
    <property type="protein sequence ID" value="CEM36161.1"/>
    <property type="molecule type" value="Genomic_DNA"/>
</dbReference>
<feature type="compositionally biased region" description="Pro residues" evidence="1">
    <location>
        <begin position="906"/>
        <end position="915"/>
    </location>
</feature>
<protein>
    <submittedName>
        <fullName evidence="3">Uncharacterized protein</fullName>
    </submittedName>
</protein>
<feature type="region of interest" description="Disordered" evidence="1">
    <location>
        <begin position="954"/>
        <end position="988"/>
    </location>
</feature>
<sequence>MQPNSVIDSLVQAQIEPTTTPLPPTTTDLPTTNAEISTTDEPATTSTEPPLSTSTIQPSPTPAAAPPDDDTSTSTPAASPITEPPEDTSPPMSPFQVAASTAPFGHYDYGKSVWGQLFYLRSRGESYCIASDYDTLNLRRETAYNLTEQATLTSAQKAGDDVFLLNFLIVPMGGCVAAKKAAVAAIESKAIDVLIIYAPDTTEAYEYTGNETDGRVRSVTVNATVDGFRHFTAFDDGYGSTLSLPTVLVPYREGRILFDAARDVSSKILGDPNAVVVDKSSIVVELSFLRDRPMYDTAKLDVWLTSGSPEAAHFLKPFSDAMLYLRGLVAVEFHYQIQRGDKSNELTVQDYCWSFTGGKTSLEYCSADPDAHGPITGAEVVEEDLRRLCLFDRSNPVAAAPVPARTFAVEPPRNITAPDEGEKAEEDYPRDLHPFPETFWRYLKAVTTHCPLSADPTAFTEVAAVTAEDVDDEAALVFPYFSEGCNSEMLAENAIFIAAEVKTCMADTGTGGGEELLRRQRDDRNSTNWRASVVISGPGIRYGNALGGEGLDDPAPFAVAINGWRYTGPVTPEGVTRALCATLAGPWPKECDHAIYGVEEEEEEEEDEGPLQLEVSRDDSLIIIGVFVGLLVVGVGIYFWLFRTSAPPHPLPEVEELFDDLGITQRHIFDMYKHFVRIHQLETGKRLHVGWITEVPTKGIIHVVRSHRDAVDKIVEALFDLAGAGRETTWDVYLYTTLMFASLSFMELAQFMFYTILKISRSWTVHYIGPQQLNTFYQAYENHSVESFDAAWIDFTLEPYERFYLVDFVELCHRYPAMLSVAVFLQREIRHVCPCLLFWEDWQRVETLNRHIGIGFFRIDQSHVNLRASQGFTPACDILVAQSPLAKFSRAVKTGATPEARRYAPQAPPDIPGVPSPSSSSASSSHGEAEAAEEKKRPSVVTAAAVLATKGKRPADTLGVQPGKLSDLLRQRRKSSRKASYAPSAAAAAQQETPDAAAAAAPPMAALFGRAMHRRSSVRSSVASPLSPFVPAPAPAPGPTPTPLHVAADVASDQQMALADRGSKKGILITSRQQQQQPEADISPSRRNIAFSDDRTQDASPAAQRDKSPSSWGRMATRLPKTGSSRLAVRAGKSRSESSSSSASSGKSSASVGAAGKDTLSKLKIVSRMNDMMMVRSWRQQDQQPFEYDKMLMHATKQPGIIHKADEGEETV</sequence>
<feature type="compositionally biased region" description="Low complexity" evidence="1">
    <location>
        <begin position="72"/>
        <end position="81"/>
    </location>
</feature>
<feature type="compositionally biased region" description="Polar residues" evidence="1">
    <location>
        <begin position="1"/>
        <end position="16"/>
    </location>
</feature>
<dbReference type="Proteomes" id="UP000041254">
    <property type="component" value="Unassembled WGS sequence"/>
</dbReference>
<keyword evidence="2" id="KW-0812">Transmembrane</keyword>
<evidence type="ECO:0000256" key="2">
    <source>
        <dbReference type="SAM" id="Phobius"/>
    </source>
</evidence>
<feature type="compositionally biased region" description="Low complexity" evidence="1">
    <location>
        <begin position="916"/>
        <end position="926"/>
    </location>
</feature>
<feature type="compositionally biased region" description="Low complexity" evidence="1">
    <location>
        <begin position="42"/>
        <end position="58"/>
    </location>
</feature>
<dbReference type="InParanoid" id="A0A0G4GYE8"/>
<feature type="region of interest" description="Disordered" evidence="1">
    <location>
        <begin position="1091"/>
        <end position="1154"/>
    </location>
</feature>
<feature type="transmembrane region" description="Helical" evidence="2">
    <location>
        <begin position="732"/>
        <end position="757"/>
    </location>
</feature>
<dbReference type="AlphaFoldDB" id="A0A0G4GYE8"/>
<evidence type="ECO:0000256" key="1">
    <source>
        <dbReference type="SAM" id="MobiDB-lite"/>
    </source>
</evidence>
<dbReference type="PANTHER" id="PTHR24216:SF65">
    <property type="entry name" value="PAXILLIN-LIKE PROTEIN 1"/>
    <property type="match status" value="1"/>
</dbReference>
<keyword evidence="2" id="KW-1133">Transmembrane helix</keyword>
<feature type="region of interest" description="Disordered" evidence="1">
    <location>
        <begin position="1"/>
        <end position="97"/>
    </location>
</feature>
<dbReference type="PANTHER" id="PTHR24216">
    <property type="entry name" value="PAXILLIN-RELATED"/>
    <property type="match status" value="1"/>
</dbReference>
<name>A0A0G4GYE8_VITBC</name>
<keyword evidence="4" id="KW-1185">Reference proteome</keyword>